<organism evidence="1 2">
    <name type="scientific">Aphis craccivora</name>
    <name type="common">Cowpea aphid</name>
    <dbReference type="NCBI Taxonomy" id="307492"/>
    <lineage>
        <taxon>Eukaryota</taxon>
        <taxon>Metazoa</taxon>
        <taxon>Ecdysozoa</taxon>
        <taxon>Arthropoda</taxon>
        <taxon>Hexapoda</taxon>
        <taxon>Insecta</taxon>
        <taxon>Pterygota</taxon>
        <taxon>Neoptera</taxon>
        <taxon>Paraneoptera</taxon>
        <taxon>Hemiptera</taxon>
        <taxon>Sternorrhyncha</taxon>
        <taxon>Aphidomorpha</taxon>
        <taxon>Aphidoidea</taxon>
        <taxon>Aphididae</taxon>
        <taxon>Aphidini</taxon>
        <taxon>Aphis</taxon>
        <taxon>Aphis</taxon>
    </lineage>
</organism>
<accession>A0A6G0ZQA1</accession>
<reference evidence="1 2" key="1">
    <citation type="submission" date="2019-08" db="EMBL/GenBank/DDBJ databases">
        <title>Whole genome of Aphis craccivora.</title>
        <authorList>
            <person name="Voronova N.V."/>
            <person name="Shulinski R.S."/>
            <person name="Bandarenka Y.V."/>
            <person name="Zhorov D.G."/>
            <person name="Warner D."/>
        </authorList>
    </citation>
    <scope>NUCLEOTIDE SEQUENCE [LARGE SCALE GENOMIC DNA]</scope>
    <source>
        <strain evidence="1">180601</strain>
        <tissue evidence="1">Whole Body</tissue>
    </source>
</reference>
<proteinExistence type="predicted"/>
<dbReference type="OrthoDB" id="10029846at2759"/>
<gene>
    <name evidence="1" type="ORF">FWK35_00000036</name>
</gene>
<dbReference type="EMBL" id="VUJU01000031">
    <property type="protein sequence ID" value="KAF0773771.1"/>
    <property type="molecule type" value="Genomic_DNA"/>
</dbReference>
<evidence type="ECO:0000313" key="1">
    <source>
        <dbReference type="EMBL" id="KAF0773771.1"/>
    </source>
</evidence>
<protein>
    <submittedName>
        <fullName evidence="1">Uncharacterized protein</fullName>
    </submittedName>
</protein>
<keyword evidence="2" id="KW-1185">Reference proteome</keyword>
<dbReference type="AlphaFoldDB" id="A0A6G0ZQA1"/>
<evidence type="ECO:0000313" key="2">
    <source>
        <dbReference type="Proteomes" id="UP000478052"/>
    </source>
</evidence>
<name>A0A6G0ZQA1_APHCR</name>
<sequence length="122" mass="14290">MRRIAGGKRHHRVITLSAAVSAQLPNSRALKRTIQRVCQIKQIATANLNVLNFETQYAFKNHYVEKKVTKYFEGLLENEFNTKNEELLSPLISYFECTWIGRLDKRGKRRSPLFSIDIWNCF</sequence>
<comment type="caution">
    <text evidence="1">The sequence shown here is derived from an EMBL/GenBank/DDBJ whole genome shotgun (WGS) entry which is preliminary data.</text>
</comment>
<dbReference type="Proteomes" id="UP000478052">
    <property type="component" value="Unassembled WGS sequence"/>
</dbReference>